<keyword evidence="1" id="KW-0449">Lipoprotein</keyword>
<dbReference type="Proteomes" id="UP000196386">
    <property type="component" value="Unassembled WGS sequence"/>
</dbReference>
<gene>
    <name evidence="1" type="ORF">B5F11_06345</name>
</gene>
<protein>
    <submittedName>
        <fullName evidence="1">DUF4624 domain-containing lipoprotein</fullName>
    </submittedName>
</protein>
<dbReference type="Pfam" id="PF15417">
    <property type="entry name" value="DUF4624"/>
    <property type="match status" value="1"/>
</dbReference>
<dbReference type="EMBL" id="NFKP01000006">
    <property type="protein sequence ID" value="OUP70073.1"/>
    <property type="molecule type" value="Genomic_DNA"/>
</dbReference>
<evidence type="ECO:0000313" key="2">
    <source>
        <dbReference type="Proteomes" id="UP000196386"/>
    </source>
</evidence>
<reference evidence="2" key="1">
    <citation type="submission" date="2017-04" db="EMBL/GenBank/DDBJ databases">
        <title>Function of individual gut microbiota members based on whole genome sequencing of pure cultures obtained from chicken caecum.</title>
        <authorList>
            <person name="Medvecky M."/>
            <person name="Cejkova D."/>
            <person name="Polansky O."/>
            <person name="Karasova D."/>
            <person name="Kubasova T."/>
            <person name="Cizek A."/>
            <person name="Rychlik I."/>
        </authorList>
    </citation>
    <scope>NUCLEOTIDE SEQUENCE [LARGE SCALE GENOMIC DNA]</scope>
    <source>
        <strain evidence="2">An175</strain>
    </source>
</reference>
<comment type="caution">
    <text evidence="1">The sequence shown here is derived from an EMBL/GenBank/DDBJ whole genome shotgun (WGS) entry which is preliminary data.</text>
</comment>
<evidence type="ECO:0000313" key="1">
    <source>
        <dbReference type="EMBL" id="OUP70073.1"/>
    </source>
</evidence>
<organism evidence="1 2">
    <name type="scientific">Anaerotruncus colihominis</name>
    <dbReference type="NCBI Taxonomy" id="169435"/>
    <lineage>
        <taxon>Bacteria</taxon>
        <taxon>Bacillati</taxon>
        <taxon>Bacillota</taxon>
        <taxon>Clostridia</taxon>
        <taxon>Eubacteriales</taxon>
        <taxon>Oscillospiraceae</taxon>
        <taxon>Anaerotruncus</taxon>
    </lineage>
</organism>
<proteinExistence type="predicted"/>
<dbReference type="InterPro" id="IPR028113">
    <property type="entry name" value="DUF4624"/>
</dbReference>
<name>A0A1Y4N267_9FIRM</name>
<sequence length="136" mass="15613">MVSLTSCMNANANVPDTEDKVTIEMKLDENYDDTDPFINERLFCVSEDLDTLTAEVTFEMDGESGILEVKNNKTNEVLWSNSWEENVKPETFTISLKDLKKDDEYVVCFTGTKINQATIEITFESELVQEREKPLR</sequence>
<accession>A0A1Y4N267</accession>
<dbReference type="AlphaFoldDB" id="A0A1Y4N267"/>